<dbReference type="Proteomes" id="UP000662931">
    <property type="component" value="Chromosome 4"/>
</dbReference>
<dbReference type="Gene3D" id="3.50.30.80">
    <property type="entry name" value="IlvD/EDD C-terminal domain-like"/>
    <property type="match status" value="1"/>
</dbReference>
<evidence type="ECO:0000256" key="7">
    <source>
        <dbReference type="ARBA" id="ARBA00023004"/>
    </source>
</evidence>
<dbReference type="InterPro" id="IPR056740">
    <property type="entry name" value="ILV_EDD_C"/>
</dbReference>
<evidence type="ECO:0000256" key="13">
    <source>
        <dbReference type="ARBA" id="ARBA00029437"/>
    </source>
</evidence>
<evidence type="ECO:0000256" key="4">
    <source>
        <dbReference type="ARBA" id="ARBA00022714"/>
    </source>
</evidence>
<dbReference type="InterPro" id="IPR000581">
    <property type="entry name" value="ILV_EDD_N"/>
</dbReference>
<dbReference type="GO" id="GO:0051537">
    <property type="term" value="F:2 iron, 2 sulfur cluster binding"/>
    <property type="evidence" value="ECO:0007669"/>
    <property type="project" value="UniProtKB-KW"/>
</dbReference>
<evidence type="ECO:0000256" key="1">
    <source>
        <dbReference type="ARBA" id="ARBA00001946"/>
    </source>
</evidence>
<dbReference type="PANTHER" id="PTHR21000:SF5">
    <property type="entry name" value="DIHYDROXY-ACID DEHYDRATASE, MITOCHONDRIAL"/>
    <property type="match status" value="1"/>
</dbReference>
<evidence type="ECO:0000259" key="18">
    <source>
        <dbReference type="Pfam" id="PF24877"/>
    </source>
</evidence>
<evidence type="ECO:0000256" key="8">
    <source>
        <dbReference type="ARBA" id="ARBA00023014"/>
    </source>
</evidence>
<dbReference type="Pfam" id="PF00920">
    <property type="entry name" value="ILVD_EDD_N"/>
    <property type="match status" value="1"/>
</dbReference>
<evidence type="ECO:0000256" key="16">
    <source>
        <dbReference type="ARBA" id="ARBA00052865"/>
    </source>
</evidence>
<evidence type="ECO:0000256" key="15">
    <source>
        <dbReference type="ARBA" id="ARBA00034078"/>
    </source>
</evidence>
<dbReference type="Pfam" id="PF24877">
    <property type="entry name" value="ILV_EDD_C"/>
    <property type="match status" value="1"/>
</dbReference>
<comment type="catalytic activity">
    <reaction evidence="11">
        <text>(2R)-2,3-dihydroxy-3-methylbutanoate = 3-methyl-2-oxobutanoate + H2O</text>
        <dbReference type="Rhea" id="RHEA:24809"/>
        <dbReference type="ChEBI" id="CHEBI:11851"/>
        <dbReference type="ChEBI" id="CHEBI:15377"/>
        <dbReference type="ChEBI" id="CHEBI:49072"/>
        <dbReference type="EC" id="4.2.1.9"/>
    </reaction>
    <physiologicalReaction direction="left-to-right" evidence="11">
        <dbReference type="Rhea" id="RHEA:24810"/>
    </physiologicalReaction>
</comment>
<dbReference type="GO" id="GO:0005739">
    <property type="term" value="C:mitochondrion"/>
    <property type="evidence" value="ECO:0007669"/>
    <property type="project" value="TreeGrafter"/>
</dbReference>
<dbReference type="InterPro" id="IPR020558">
    <property type="entry name" value="DiOHA_6PGluconate_deHydtase_CS"/>
</dbReference>
<dbReference type="SUPFAM" id="SSF143975">
    <property type="entry name" value="IlvD/EDD N-terminal domain-like"/>
    <property type="match status" value="1"/>
</dbReference>
<evidence type="ECO:0000313" key="20">
    <source>
        <dbReference type="Proteomes" id="UP000662931"/>
    </source>
</evidence>
<comment type="catalytic activity">
    <reaction evidence="16">
        <text>(2R,3R)-2,3-dihydroxy-3-methylpentanoate = (S)-3-methyl-2-oxopentanoate + H2O</text>
        <dbReference type="Rhea" id="RHEA:27694"/>
        <dbReference type="ChEBI" id="CHEBI:15377"/>
        <dbReference type="ChEBI" id="CHEBI:35146"/>
        <dbReference type="ChEBI" id="CHEBI:49258"/>
        <dbReference type="EC" id="4.2.1.9"/>
    </reaction>
    <physiologicalReaction direction="left-to-right" evidence="16">
        <dbReference type="Rhea" id="RHEA:27695"/>
    </physiologicalReaction>
</comment>
<evidence type="ECO:0000256" key="6">
    <source>
        <dbReference type="ARBA" id="ARBA00022842"/>
    </source>
</evidence>
<dbReference type="UniPathway" id="UPA00049">
    <property type="reaction ID" value="UER00061"/>
</dbReference>
<comment type="cofactor">
    <cofactor evidence="1">
        <name>Mg(2+)</name>
        <dbReference type="ChEBI" id="CHEBI:18420"/>
    </cofactor>
</comment>
<evidence type="ECO:0000256" key="12">
    <source>
        <dbReference type="ARBA" id="ARBA00029436"/>
    </source>
</evidence>
<dbReference type="PROSITE" id="PS00887">
    <property type="entry name" value="ILVD_EDD_2"/>
    <property type="match status" value="1"/>
</dbReference>
<evidence type="ECO:0000256" key="10">
    <source>
        <dbReference type="ARBA" id="ARBA00023304"/>
    </source>
</evidence>
<evidence type="ECO:0000256" key="3">
    <source>
        <dbReference type="ARBA" id="ARBA00022605"/>
    </source>
</evidence>
<organism evidence="19 20">
    <name type="scientific">Eeniella nana</name>
    <name type="common">Yeast</name>
    <name type="synonym">Brettanomyces nanus</name>
    <dbReference type="NCBI Taxonomy" id="13502"/>
    <lineage>
        <taxon>Eukaryota</taxon>
        <taxon>Fungi</taxon>
        <taxon>Dikarya</taxon>
        <taxon>Ascomycota</taxon>
        <taxon>Saccharomycotina</taxon>
        <taxon>Pichiomycetes</taxon>
        <taxon>Pichiales</taxon>
        <taxon>Pichiaceae</taxon>
        <taxon>Brettanomyces</taxon>
    </lineage>
</organism>
<dbReference type="SUPFAM" id="SSF52016">
    <property type="entry name" value="LeuD/IlvD-like"/>
    <property type="match status" value="1"/>
</dbReference>
<evidence type="ECO:0000256" key="14">
    <source>
        <dbReference type="ARBA" id="ARBA00029490"/>
    </source>
</evidence>
<dbReference type="EMBL" id="CP064815">
    <property type="protein sequence ID" value="QPG75891.1"/>
    <property type="molecule type" value="Genomic_DNA"/>
</dbReference>
<dbReference type="OrthoDB" id="3851628at2759"/>
<dbReference type="GeneID" id="62196677"/>
<dbReference type="EC" id="4.2.1.9" evidence="14"/>
<dbReference type="GO" id="GO:0009099">
    <property type="term" value="P:L-valine biosynthetic process"/>
    <property type="evidence" value="ECO:0007669"/>
    <property type="project" value="UniProtKB-UniPathway"/>
</dbReference>
<accession>A0A875S2E1</accession>
<dbReference type="InterPro" id="IPR037237">
    <property type="entry name" value="IlvD/EDD_N"/>
</dbReference>
<dbReference type="PANTHER" id="PTHR21000">
    <property type="entry name" value="DIHYDROXY-ACID DEHYDRATASE DAD"/>
    <property type="match status" value="1"/>
</dbReference>
<keyword evidence="7" id="KW-0408">Iron</keyword>
<dbReference type="GO" id="GO:0004160">
    <property type="term" value="F:dihydroxy-acid dehydratase activity"/>
    <property type="evidence" value="ECO:0007669"/>
    <property type="project" value="UniProtKB-EC"/>
</dbReference>
<dbReference type="NCBIfam" id="TIGR00110">
    <property type="entry name" value="ilvD"/>
    <property type="match status" value="1"/>
</dbReference>
<dbReference type="GO" id="GO:0046872">
    <property type="term" value="F:metal ion binding"/>
    <property type="evidence" value="ECO:0007669"/>
    <property type="project" value="UniProtKB-KW"/>
</dbReference>
<keyword evidence="8" id="KW-0411">Iron-sulfur</keyword>
<dbReference type="InterPro" id="IPR004404">
    <property type="entry name" value="DihydroxyA_deHydtase"/>
</dbReference>
<protein>
    <recommendedName>
        <fullName evidence="14">dihydroxy-acid dehydratase</fullName>
        <ecNumber evidence="14">4.2.1.9</ecNumber>
    </recommendedName>
</protein>
<dbReference type="InterPro" id="IPR050165">
    <property type="entry name" value="DHAD_IlvD/Edd"/>
</dbReference>
<keyword evidence="10" id="KW-0100">Branched-chain amino acid biosynthesis</keyword>
<feature type="domain" description="Dihydroxy-acid/6-phosphogluconate dehydratase C-terminal" evidence="18">
    <location>
        <begin position="410"/>
        <end position="601"/>
    </location>
</feature>
<feature type="domain" description="Dihydroxy-acid/6-phosphogluconate dehydratase N-terminal" evidence="17">
    <location>
        <begin position="77"/>
        <end position="398"/>
    </location>
</feature>
<comment type="pathway">
    <text evidence="13">Amino-acid biosynthesis; L-isoleucine biosynthesis; L-isoleucine from 2-oxobutanoate: step 3/4.</text>
</comment>
<dbReference type="FunFam" id="3.50.30.80:FF:000001">
    <property type="entry name" value="Dihydroxy-acid dehydratase"/>
    <property type="match status" value="1"/>
</dbReference>
<dbReference type="PROSITE" id="PS00886">
    <property type="entry name" value="ILVD_EDD_1"/>
    <property type="match status" value="1"/>
</dbReference>
<dbReference type="InterPro" id="IPR042096">
    <property type="entry name" value="Dihydro-acid_dehy_C"/>
</dbReference>
<dbReference type="UniPathway" id="UPA00047">
    <property type="reaction ID" value="UER00057"/>
</dbReference>
<reference evidence="19" key="1">
    <citation type="submission" date="2020-10" db="EMBL/GenBank/DDBJ databases">
        <authorList>
            <person name="Roach M.J.R."/>
        </authorList>
    </citation>
    <scope>NUCLEOTIDE SEQUENCE</scope>
    <source>
        <strain evidence="19">CBS 1945</strain>
    </source>
</reference>
<sequence>MSSMLSTASRATTKASSAIRCSSRLHFSTSRVQCEEEGEGRKTKFNKYSWIITEPKSNGAGQAQLYATGFKKEDFSKGQVGIGSCWWSGNPCNMHLLGLNNLCRDSVEKAGLKGMQFNTVGVSDGMSMGTTGMRYSLPSREVIADSFETIMQGQHYDANIGIPGCDKNMPGVLMAFARHNKPSIMVYGGTILPGKGSCAGVGDKLDVVSAFQSYGAYLAHDISEDQREDIIRHACPGPGSCGGMYTANTLASASEVMGMSLPTSSSSAAISDAKKAECLNVGEAIKKLIIEDIRPRDIMTRQAFKNAIAYIIAVGGSTNAVLHLIAIAHTAGIKLTIDDFQKISDNTPLLGDFKPSGTHVMAELAQLGGTPAVMKYLLKEGIITGDGMTVTGKTLKENLAQYKDLPDGQDVIRPVSNPIKKTGHLQILRGTLAPDGSVAKITGHEGTYFKGKARVFDDESGFIHALEKGEIKKGEKTVVIIRYQGPKGGPGMPEMLKPSSALMGYGLGQDCALLTDGRFSGGSHGFLIGHIVPEAYEGGPIGLAEDGDEIVIDADNNSIDLNVSQEIMSQRRKLWKKPALKYTRGFLFKYCKLVSDASKGCVLDYDGADN</sequence>
<proteinExistence type="inferred from homology"/>
<dbReference type="RefSeq" id="XP_038779456.1">
    <property type="nucleotide sequence ID" value="XM_038923528.1"/>
</dbReference>
<name>A0A875S2E1_EENNA</name>
<dbReference type="HAMAP" id="MF_00012">
    <property type="entry name" value="IlvD"/>
    <property type="match status" value="1"/>
</dbReference>
<evidence type="ECO:0000259" key="17">
    <source>
        <dbReference type="Pfam" id="PF00920"/>
    </source>
</evidence>
<evidence type="ECO:0000256" key="5">
    <source>
        <dbReference type="ARBA" id="ARBA00022723"/>
    </source>
</evidence>
<comment type="cofactor">
    <cofactor evidence="15">
        <name>[2Fe-2S] cluster</name>
        <dbReference type="ChEBI" id="CHEBI:190135"/>
    </cofactor>
</comment>
<keyword evidence="3" id="KW-0028">Amino-acid biosynthesis</keyword>
<gene>
    <name evidence="19" type="primary">ILV3</name>
    <name evidence="19" type="ORF">FOA43_003277</name>
</gene>
<keyword evidence="20" id="KW-1185">Reference proteome</keyword>
<dbReference type="GO" id="GO:0009097">
    <property type="term" value="P:isoleucine biosynthetic process"/>
    <property type="evidence" value="ECO:0007669"/>
    <property type="project" value="UniProtKB-UniPathway"/>
</dbReference>
<dbReference type="KEGG" id="bnn:FOA43_003277"/>
<evidence type="ECO:0000256" key="2">
    <source>
        <dbReference type="ARBA" id="ARBA00006486"/>
    </source>
</evidence>
<keyword evidence="4" id="KW-0001">2Fe-2S</keyword>
<comment type="pathway">
    <text evidence="12">Amino-acid biosynthesis; L-valine biosynthesis; L-valine from pyruvate: step 3/4.</text>
</comment>
<keyword evidence="9" id="KW-0456">Lyase</keyword>
<comment type="similarity">
    <text evidence="2">Belongs to the IlvD/Edd family.</text>
</comment>
<dbReference type="NCBIfam" id="NF002068">
    <property type="entry name" value="PRK00911.1"/>
    <property type="match status" value="1"/>
</dbReference>
<keyword evidence="5" id="KW-0479">Metal-binding</keyword>
<evidence type="ECO:0000313" key="19">
    <source>
        <dbReference type="EMBL" id="QPG75891.1"/>
    </source>
</evidence>
<evidence type="ECO:0000256" key="9">
    <source>
        <dbReference type="ARBA" id="ARBA00023239"/>
    </source>
</evidence>
<keyword evidence="6" id="KW-0460">Magnesium</keyword>
<dbReference type="AlphaFoldDB" id="A0A875S2E1"/>
<evidence type="ECO:0000256" key="11">
    <source>
        <dbReference type="ARBA" id="ARBA00029304"/>
    </source>
</evidence>